<protein>
    <submittedName>
        <fullName evidence="1">Uncharacterized protein</fullName>
    </submittedName>
</protein>
<organism evidence="1">
    <name type="scientific">Hymenolepis diminuta</name>
    <name type="common">Rat tapeworm</name>
    <dbReference type="NCBI Taxonomy" id="6216"/>
    <lineage>
        <taxon>Eukaryota</taxon>
        <taxon>Metazoa</taxon>
        <taxon>Spiralia</taxon>
        <taxon>Lophotrochozoa</taxon>
        <taxon>Platyhelminthes</taxon>
        <taxon>Cestoda</taxon>
        <taxon>Eucestoda</taxon>
        <taxon>Cyclophyllidea</taxon>
        <taxon>Hymenolepididae</taxon>
        <taxon>Hymenolepis</taxon>
    </lineage>
</organism>
<accession>A0A0R3SAE3</accession>
<evidence type="ECO:0000313" key="1">
    <source>
        <dbReference type="WBParaSite" id="HDID_0000131601-mRNA-1"/>
    </source>
</evidence>
<reference evidence="1" key="1">
    <citation type="submission" date="2017-02" db="UniProtKB">
        <authorList>
            <consortium name="WormBaseParasite"/>
        </authorList>
    </citation>
    <scope>IDENTIFICATION</scope>
</reference>
<dbReference type="AlphaFoldDB" id="A0A0R3SAE3"/>
<sequence length="128" mass="14756">MKAYGDRPIGCKSRRRGFKSQFRFQLFNLCAFGEFLLKTVFFLNQLSSNHPLSLAESILMGITIRDFFQLLLKTFVLIPLTLQLNLQFFPFFFEHSYNIISLCSFSFKPLSFLFKGGTKSSISLISSL</sequence>
<dbReference type="WBParaSite" id="HDID_0000131601-mRNA-1">
    <property type="protein sequence ID" value="HDID_0000131601-mRNA-1"/>
    <property type="gene ID" value="HDID_0000131601"/>
</dbReference>
<name>A0A0R3SAE3_HYMDI</name>
<proteinExistence type="predicted"/>